<feature type="compositionally biased region" description="Basic residues" evidence="1">
    <location>
        <begin position="49"/>
        <end position="66"/>
    </location>
</feature>
<dbReference type="AlphaFoldDB" id="A0A4C1SA91"/>
<dbReference type="EMBL" id="BGZK01000002">
    <property type="protein sequence ID" value="GBO99023.1"/>
    <property type="molecule type" value="Genomic_DNA"/>
</dbReference>
<name>A0A4C1SA91_EUMVA</name>
<keyword evidence="3" id="KW-1185">Reference proteome</keyword>
<proteinExistence type="predicted"/>
<evidence type="ECO:0000256" key="1">
    <source>
        <dbReference type="SAM" id="MobiDB-lite"/>
    </source>
</evidence>
<reference evidence="2 3" key="1">
    <citation type="journal article" date="2019" name="Commun. Biol.">
        <title>The bagworm genome reveals a unique fibroin gene that provides high tensile strength.</title>
        <authorList>
            <person name="Kono N."/>
            <person name="Nakamura H."/>
            <person name="Ohtoshi R."/>
            <person name="Tomita M."/>
            <person name="Numata K."/>
            <person name="Arakawa K."/>
        </authorList>
    </citation>
    <scope>NUCLEOTIDE SEQUENCE [LARGE SCALE GENOMIC DNA]</scope>
</reference>
<organism evidence="2 3">
    <name type="scientific">Eumeta variegata</name>
    <name type="common">Bagworm moth</name>
    <name type="synonym">Eumeta japonica</name>
    <dbReference type="NCBI Taxonomy" id="151549"/>
    <lineage>
        <taxon>Eukaryota</taxon>
        <taxon>Metazoa</taxon>
        <taxon>Ecdysozoa</taxon>
        <taxon>Arthropoda</taxon>
        <taxon>Hexapoda</taxon>
        <taxon>Insecta</taxon>
        <taxon>Pterygota</taxon>
        <taxon>Neoptera</taxon>
        <taxon>Endopterygota</taxon>
        <taxon>Lepidoptera</taxon>
        <taxon>Glossata</taxon>
        <taxon>Ditrysia</taxon>
        <taxon>Tineoidea</taxon>
        <taxon>Psychidae</taxon>
        <taxon>Oiketicinae</taxon>
        <taxon>Eumeta</taxon>
    </lineage>
</organism>
<evidence type="ECO:0000313" key="3">
    <source>
        <dbReference type="Proteomes" id="UP000299102"/>
    </source>
</evidence>
<protein>
    <submittedName>
        <fullName evidence="2">Uncharacterized protein</fullName>
    </submittedName>
</protein>
<evidence type="ECO:0000313" key="2">
    <source>
        <dbReference type="EMBL" id="GBO99023.1"/>
    </source>
</evidence>
<gene>
    <name evidence="2" type="ORF">EVAR_387_1</name>
</gene>
<accession>A0A4C1SA91</accession>
<sequence length="136" mass="14604">MKASKQINDGASAPAAEATEAMQVDDTLVVGVVIASVIAPLHGTLAGSRQRHHKSGRISRSRRGRARGVITPPAHTDVAGDRGHDRLSHRVYVIVRTSSCAHPLLDRTRMQRPSCRTTETQGRKRRNNDAAGALAA</sequence>
<feature type="region of interest" description="Disordered" evidence="1">
    <location>
        <begin position="43"/>
        <end position="83"/>
    </location>
</feature>
<feature type="region of interest" description="Disordered" evidence="1">
    <location>
        <begin position="109"/>
        <end position="136"/>
    </location>
</feature>
<comment type="caution">
    <text evidence="2">The sequence shown here is derived from an EMBL/GenBank/DDBJ whole genome shotgun (WGS) entry which is preliminary data.</text>
</comment>
<dbReference type="Proteomes" id="UP000299102">
    <property type="component" value="Unassembled WGS sequence"/>
</dbReference>